<dbReference type="RefSeq" id="WP_316700607.1">
    <property type="nucleotide sequence ID" value="NZ_CP136336.1"/>
</dbReference>
<evidence type="ECO:0000256" key="1">
    <source>
        <dbReference type="ARBA" id="ARBA00004370"/>
    </source>
</evidence>
<protein>
    <submittedName>
        <fullName evidence="7">Sterol desaturase family protein</fullName>
    </submittedName>
</protein>
<reference evidence="7 8" key="1">
    <citation type="submission" date="2023-10" db="EMBL/GenBank/DDBJ databases">
        <title>Bacteria for the degradation of biodegradable plastic PBAT(Polybutylene adipate terephthalate).</title>
        <authorList>
            <person name="Weon H.-Y."/>
            <person name="Yeon J."/>
        </authorList>
    </citation>
    <scope>NUCLEOTIDE SEQUENCE [LARGE SCALE GENOMIC DNA]</scope>
    <source>
        <strain evidence="7 8">SBD 7-3</strain>
    </source>
</reference>
<feature type="domain" description="Fatty acid hydroxylase" evidence="6">
    <location>
        <begin position="108"/>
        <end position="240"/>
    </location>
</feature>
<keyword evidence="4 5" id="KW-0472">Membrane</keyword>
<evidence type="ECO:0000313" key="7">
    <source>
        <dbReference type="EMBL" id="WOB07956.1"/>
    </source>
</evidence>
<evidence type="ECO:0000256" key="5">
    <source>
        <dbReference type="SAM" id="Phobius"/>
    </source>
</evidence>
<proteinExistence type="predicted"/>
<dbReference type="InterPro" id="IPR050307">
    <property type="entry name" value="Sterol_Desaturase_Related"/>
</dbReference>
<evidence type="ECO:0000259" key="6">
    <source>
        <dbReference type="Pfam" id="PF04116"/>
    </source>
</evidence>
<keyword evidence="3 5" id="KW-1133">Transmembrane helix</keyword>
<dbReference type="PANTHER" id="PTHR11863">
    <property type="entry name" value="STEROL DESATURASE"/>
    <property type="match status" value="1"/>
</dbReference>
<evidence type="ECO:0000256" key="2">
    <source>
        <dbReference type="ARBA" id="ARBA00022692"/>
    </source>
</evidence>
<keyword evidence="2 5" id="KW-0812">Transmembrane</keyword>
<accession>A0ABZ0CTV7</accession>
<sequence length="243" mass="27578">MRALFDAPFAWWLAADWPLALAAVLAFHLALYLVGGSVASWMTFRLFPALDIGHVIDNQPLKPKQIRTELRNGLMTCAVLAAVSLAYRPLAHGIWPETLWQAAWQLGAFVLFNNVYAYGTHRLLHHPWLMRFHSVHHWSVRVTPWSGYSVHPLEAAVIGGTFVGFMALVPVGVGTIALLHMMGIVFTSCIHCNHELMPMHADDHWLKRLVSDPKFHQLHHERSRVNYGFTSPWLDRLLNTLGR</sequence>
<dbReference type="Pfam" id="PF04116">
    <property type="entry name" value="FA_hydroxylase"/>
    <property type="match status" value="1"/>
</dbReference>
<gene>
    <name evidence="7" type="ORF">RXV79_24015</name>
</gene>
<evidence type="ECO:0000313" key="8">
    <source>
        <dbReference type="Proteomes" id="UP001303946"/>
    </source>
</evidence>
<feature type="transmembrane region" description="Helical" evidence="5">
    <location>
        <begin position="155"/>
        <end position="179"/>
    </location>
</feature>
<dbReference type="Proteomes" id="UP001303946">
    <property type="component" value="Chromosome"/>
</dbReference>
<dbReference type="EMBL" id="CP136336">
    <property type="protein sequence ID" value="WOB07956.1"/>
    <property type="molecule type" value="Genomic_DNA"/>
</dbReference>
<keyword evidence="8" id="KW-1185">Reference proteome</keyword>
<dbReference type="InterPro" id="IPR006694">
    <property type="entry name" value="Fatty_acid_hydroxylase"/>
</dbReference>
<comment type="subcellular location">
    <subcellularLocation>
        <location evidence="1">Membrane</location>
    </subcellularLocation>
</comment>
<evidence type="ECO:0000256" key="4">
    <source>
        <dbReference type="ARBA" id="ARBA00023136"/>
    </source>
</evidence>
<organism evidence="7 8">
    <name type="scientific">Piscinibacter gummiphilus</name>
    <dbReference type="NCBI Taxonomy" id="946333"/>
    <lineage>
        <taxon>Bacteria</taxon>
        <taxon>Pseudomonadati</taxon>
        <taxon>Pseudomonadota</taxon>
        <taxon>Betaproteobacteria</taxon>
        <taxon>Burkholderiales</taxon>
        <taxon>Sphaerotilaceae</taxon>
        <taxon>Piscinibacter</taxon>
    </lineage>
</organism>
<feature type="transmembrane region" description="Helical" evidence="5">
    <location>
        <begin position="73"/>
        <end position="90"/>
    </location>
</feature>
<name>A0ABZ0CTV7_9BURK</name>
<evidence type="ECO:0000256" key="3">
    <source>
        <dbReference type="ARBA" id="ARBA00022989"/>
    </source>
</evidence>